<dbReference type="EMBL" id="LGRB01000021">
    <property type="protein sequence ID" value="OCT44056.1"/>
    <property type="molecule type" value="Genomic_DNA"/>
</dbReference>
<keyword evidence="3" id="KW-1185">Reference proteome</keyword>
<feature type="compositionally biased region" description="Acidic residues" evidence="1">
    <location>
        <begin position="304"/>
        <end position="314"/>
    </location>
</feature>
<protein>
    <submittedName>
        <fullName evidence="2">Uncharacterized protein</fullName>
    </submittedName>
</protein>
<dbReference type="Proteomes" id="UP000094526">
    <property type="component" value="Unassembled WGS sequence"/>
</dbReference>
<reference evidence="3" key="1">
    <citation type="submission" date="2015-07" db="EMBL/GenBank/DDBJ databases">
        <authorList>
            <person name="Teixeira M.M."/>
            <person name="Souza R.C."/>
            <person name="Almeida L.G."/>
            <person name="Vicente V.A."/>
            <person name="de Hoog S."/>
            <person name="Bocca A.L."/>
            <person name="de Almeida S.R."/>
            <person name="Vasconcelos A.T."/>
            <person name="Felipe M.S."/>
        </authorList>
    </citation>
    <scope>NUCLEOTIDE SEQUENCE [LARGE SCALE GENOMIC DNA]</scope>
    <source>
        <strain evidence="3">KSF</strain>
    </source>
</reference>
<feature type="region of interest" description="Disordered" evidence="1">
    <location>
        <begin position="227"/>
        <end position="316"/>
    </location>
</feature>
<feature type="region of interest" description="Disordered" evidence="1">
    <location>
        <begin position="1"/>
        <end position="22"/>
    </location>
</feature>
<feature type="compositionally biased region" description="Polar residues" evidence="1">
    <location>
        <begin position="257"/>
        <end position="284"/>
    </location>
</feature>
<evidence type="ECO:0000313" key="2">
    <source>
        <dbReference type="EMBL" id="OCT44056.1"/>
    </source>
</evidence>
<dbReference type="VEuPathDB" id="FungiDB:CLCR_00619"/>
<name>A0A1C1C6F5_9EURO</name>
<comment type="caution">
    <text evidence="2">The sequence shown here is derived from an EMBL/GenBank/DDBJ whole genome shotgun (WGS) entry which is preliminary data.</text>
</comment>
<accession>A0A1C1C6F5</accession>
<evidence type="ECO:0000313" key="3">
    <source>
        <dbReference type="Proteomes" id="UP000094526"/>
    </source>
</evidence>
<evidence type="ECO:0000256" key="1">
    <source>
        <dbReference type="SAM" id="MobiDB-lite"/>
    </source>
</evidence>
<feature type="compositionally biased region" description="Low complexity" evidence="1">
    <location>
        <begin position="350"/>
        <end position="359"/>
    </location>
</feature>
<gene>
    <name evidence="2" type="ORF">CLCR_00619</name>
</gene>
<proteinExistence type="predicted"/>
<dbReference type="OrthoDB" id="4161698at2759"/>
<dbReference type="AlphaFoldDB" id="A0A1C1C6F5"/>
<feature type="region of interest" description="Disordered" evidence="1">
    <location>
        <begin position="338"/>
        <end position="359"/>
    </location>
</feature>
<sequence length="553" mass="60976">MHPTDRARERRSPGSHTGRPSLSADRLAQHFFIDDWVENDHGEEEEYTWKPHQVRFVLWYQLTTYIPNDAIATAFNVTFDADGDDIPEMKAVNVQKIIDVIKNRMKLIDMEIAERGVGRWSRPSELGWIPCDHGMSCATLAEVSHGAMTSVMKSNELRTRGAREIAAMATRLWEGTWDDMLQCPRMHTEAVPARTIPACAAVPPSVGTYRRTPLPQERRSRPIEVMSLGDRSNNLSAPSVGVGPVTGLRSSPRKSVANPSSTQKSSATGSASTKPAGSYSSKGNHSPAEKTHRSPGRAQPMAAVDEDSDVDSEDLGPARHVRAEPILASSRLASGRGLHQTAVPGSVKTRSSANSSSLARATPRLPMAAANLGRRAEIPQAVVPTPCASAGIIVPRRRCVVRPVFEFLGRSDTFWFVLQQTVRGVCLCVILEPSFELLKGDSKNLPHYAEEEHWRPILHVVGTILFAQEVIGYVSRRVRDYAQRRWRVGPGTTEAPHLLTTGYVVWICVASAAATLVWPRWTHHTRYLIQKIAQPLTVQEATRVEVPGSDEPT</sequence>
<dbReference type="VEuPathDB" id="FungiDB:G647_00995"/>
<feature type="compositionally biased region" description="Basic and acidic residues" evidence="1">
    <location>
        <begin position="1"/>
        <end position="12"/>
    </location>
</feature>
<organism evidence="2 3">
    <name type="scientific">Cladophialophora carrionii</name>
    <dbReference type="NCBI Taxonomy" id="86049"/>
    <lineage>
        <taxon>Eukaryota</taxon>
        <taxon>Fungi</taxon>
        <taxon>Dikarya</taxon>
        <taxon>Ascomycota</taxon>
        <taxon>Pezizomycotina</taxon>
        <taxon>Eurotiomycetes</taxon>
        <taxon>Chaetothyriomycetidae</taxon>
        <taxon>Chaetothyriales</taxon>
        <taxon>Herpotrichiellaceae</taxon>
        <taxon>Cladophialophora</taxon>
    </lineage>
</organism>